<feature type="signal peptide" evidence="1">
    <location>
        <begin position="1"/>
        <end position="15"/>
    </location>
</feature>
<reference evidence="3" key="1">
    <citation type="submission" date="2022-11" db="UniProtKB">
        <authorList>
            <consortium name="WormBaseParasite"/>
        </authorList>
    </citation>
    <scope>IDENTIFICATION</scope>
</reference>
<keyword evidence="2" id="KW-1185">Reference proteome</keyword>
<protein>
    <submittedName>
        <fullName evidence="3">Secreted protein</fullName>
    </submittedName>
</protein>
<accession>A0A914S1L0</accession>
<dbReference type="AlphaFoldDB" id="A0A914S1L0"/>
<dbReference type="Proteomes" id="UP000887564">
    <property type="component" value="Unplaced"/>
</dbReference>
<name>A0A914S1L0_PAREQ</name>
<organism evidence="2 3">
    <name type="scientific">Parascaris equorum</name>
    <name type="common">Equine roundworm</name>
    <dbReference type="NCBI Taxonomy" id="6256"/>
    <lineage>
        <taxon>Eukaryota</taxon>
        <taxon>Metazoa</taxon>
        <taxon>Ecdysozoa</taxon>
        <taxon>Nematoda</taxon>
        <taxon>Chromadorea</taxon>
        <taxon>Rhabditida</taxon>
        <taxon>Spirurina</taxon>
        <taxon>Ascaridomorpha</taxon>
        <taxon>Ascaridoidea</taxon>
        <taxon>Ascarididae</taxon>
        <taxon>Parascaris</taxon>
    </lineage>
</organism>
<proteinExistence type="predicted"/>
<keyword evidence="1" id="KW-0732">Signal</keyword>
<dbReference type="WBParaSite" id="PEQ_0001265501-mRNA-1">
    <property type="protein sequence ID" value="PEQ_0001265501-mRNA-1"/>
    <property type="gene ID" value="PEQ_0001265501"/>
</dbReference>
<feature type="chain" id="PRO_5037064815" evidence="1">
    <location>
        <begin position="16"/>
        <end position="77"/>
    </location>
</feature>
<evidence type="ECO:0000313" key="3">
    <source>
        <dbReference type="WBParaSite" id="PEQ_0001265501-mRNA-1"/>
    </source>
</evidence>
<sequence>MGMLLMCILADSTSCADIAYVEHNLPGAVTCAFIGGQFFVLQQPNLLLCLMLCDVLSLSGDTRLSSCRTCFLRMWRV</sequence>
<evidence type="ECO:0000256" key="1">
    <source>
        <dbReference type="SAM" id="SignalP"/>
    </source>
</evidence>
<evidence type="ECO:0000313" key="2">
    <source>
        <dbReference type="Proteomes" id="UP000887564"/>
    </source>
</evidence>